<comment type="caution">
    <text evidence="6">The sequence shown here is derived from an EMBL/GenBank/DDBJ whole genome shotgun (WGS) entry which is preliminary data.</text>
</comment>
<dbReference type="SUPFAM" id="SSF54211">
    <property type="entry name" value="Ribosomal protein S5 domain 2-like"/>
    <property type="match status" value="1"/>
</dbReference>
<gene>
    <name evidence="6" type="ORF">COU07_01995</name>
</gene>
<reference evidence="7" key="1">
    <citation type="submission" date="2017-09" db="EMBL/GenBank/DDBJ databases">
        <title>Depth-based differentiation of microbial function through sediment-hosted aquifers and enrichment of novel symbionts in the deep terrestrial subsurface.</title>
        <authorList>
            <person name="Probst A.J."/>
            <person name="Ladd B."/>
            <person name="Jarett J.K."/>
            <person name="Geller-Mcgrath D.E."/>
            <person name="Sieber C.M.K."/>
            <person name="Emerson J.B."/>
            <person name="Anantharaman K."/>
            <person name="Thomas B.C."/>
            <person name="Malmstrom R."/>
            <person name="Stieglmeier M."/>
            <person name="Klingl A."/>
            <person name="Woyke T."/>
            <person name="Ryan C.M."/>
            <person name="Banfield J.F."/>
        </authorList>
    </citation>
    <scope>NUCLEOTIDE SEQUENCE [LARGE SCALE GENOMIC DNA]</scope>
</reference>
<evidence type="ECO:0000256" key="5">
    <source>
        <dbReference type="RuleBase" id="RU003816"/>
    </source>
</evidence>
<evidence type="ECO:0000313" key="7">
    <source>
        <dbReference type="Proteomes" id="UP000231157"/>
    </source>
</evidence>
<dbReference type="PANTHER" id="PTHR21569:SF1">
    <property type="entry name" value="SMALL RIBOSOMAL SUBUNIT PROTEIN US9M"/>
    <property type="match status" value="1"/>
</dbReference>
<dbReference type="InterPro" id="IPR000754">
    <property type="entry name" value="Ribosomal_uS9"/>
</dbReference>
<dbReference type="PROSITE" id="PS00360">
    <property type="entry name" value="RIBOSOMAL_S9"/>
    <property type="match status" value="1"/>
</dbReference>
<dbReference type="NCBIfam" id="NF001099">
    <property type="entry name" value="PRK00132.1"/>
    <property type="match status" value="1"/>
</dbReference>
<protein>
    <recommendedName>
        <fullName evidence="5">30S ribosomal protein S9</fullName>
    </recommendedName>
</protein>
<keyword evidence="3 4" id="KW-0687">Ribonucleoprotein</keyword>
<sequence>MKSDLEQKDRYIEAKGGRKTAKARVRVFQSGSGITVNEKPFEEYFQSSRNRIVVGSPLDLIDAKSRLSATVHVVGGGINAQADAIRNALAKALVKLDSGFKKQLRQAGFVTRDPRVVERKKYGLKKARRAPQWKKR</sequence>
<dbReference type="Gene3D" id="3.30.230.10">
    <property type="match status" value="1"/>
</dbReference>
<dbReference type="AlphaFoldDB" id="A0A2H0US67"/>
<dbReference type="FunFam" id="3.30.230.10:FF:000001">
    <property type="entry name" value="30S ribosomal protein S9"/>
    <property type="match status" value="1"/>
</dbReference>
<dbReference type="GO" id="GO:0006412">
    <property type="term" value="P:translation"/>
    <property type="evidence" value="ECO:0007669"/>
    <property type="project" value="InterPro"/>
</dbReference>
<dbReference type="InterPro" id="IPR014721">
    <property type="entry name" value="Ribsml_uS5_D2-typ_fold_subgr"/>
</dbReference>
<dbReference type="Pfam" id="PF00380">
    <property type="entry name" value="Ribosomal_S9"/>
    <property type="match status" value="1"/>
</dbReference>
<dbReference type="EMBL" id="PFAZ01000002">
    <property type="protein sequence ID" value="PIR89213.1"/>
    <property type="molecule type" value="Genomic_DNA"/>
</dbReference>
<evidence type="ECO:0000256" key="3">
    <source>
        <dbReference type="ARBA" id="ARBA00023274"/>
    </source>
</evidence>
<organism evidence="6 7">
    <name type="scientific">Candidatus Harrisonbacteria bacterium CG10_big_fil_rev_8_21_14_0_10_40_38</name>
    <dbReference type="NCBI Taxonomy" id="1974583"/>
    <lineage>
        <taxon>Bacteria</taxon>
        <taxon>Candidatus Harrisoniibacteriota</taxon>
    </lineage>
</organism>
<dbReference type="GO" id="GO:0022627">
    <property type="term" value="C:cytosolic small ribosomal subunit"/>
    <property type="evidence" value="ECO:0007669"/>
    <property type="project" value="TreeGrafter"/>
</dbReference>
<proteinExistence type="inferred from homology"/>
<evidence type="ECO:0000313" key="6">
    <source>
        <dbReference type="EMBL" id="PIR89213.1"/>
    </source>
</evidence>
<comment type="similarity">
    <text evidence="1 4">Belongs to the universal ribosomal protein uS9 family.</text>
</comment>
<dbReference type="InterPro" id="IPR023035">
    <property type="entry name" value="Ribosomal_uS9_bac/plastid"/>
</dbReference>
<evidence type="ECO:0000256" key="2">
    <source>
        <dbReference type="ARBA" id="ARBA00022980"/>
    </source>
</evidence>
<dbReference type="GO" id="GO:0003723">
    <property type="term" value="F:RNA binding"/>
    <property type="evidence" value="ECO:0007669"/>
    <property type="project" value="TreeGrafter"/>
</dbReference>
<name>A0A2H0US67_9BACT</name>
<keyword evidence="2 4" id="KW-0689">Ribosomal protein</keyword>
<accession>A0A2H0US67</accession>
<dbReference type="PANTHER" id="PTHR21569">
    <property type="entry name" value="RIBOSOMAL PROTEIN S9"/>
    <property type="match status" value="1"/>
</dbReference>
<dbReference type="GO" id="GO:0003735">
    <property type="term" value="F:structural constituent of ribosome"/>
    <property type="evidence" value="ECO:0007669"/>
    <property type="project" value="InterPro"/>
</dbReference>
<evidence type="ECO:0000256" key="4">
    <source>
        <dbReference type="RuleBase" id="RU003815"/>
    </source>
</evidence>
<evidence type="ECO:0000256" key="1">
    <source>
        <dbReference type="ARBA" id="ARBA00005251"/>
    </source>
</evidence>
<dbReference type="InterPro" id="IPR020568">
    <property type="entry name" value="Ribosomal_Su5_D2-typ_SF"/>
</dbReference>
<dbReference type="Proteomes" id="UP000231157">
    <property type="component" value="Unassembled WGS sequence"/>
</dbReference>
<dbReference type="InterPro" id="IPR020574">
    <property type="entry name" value="Ribosomal_uS9_CS"/>
</dbReference>